<evidence type="ECO:0000313" key="2">
    <source>
        <dbReference type="Proteomes" id="UP000770629"/>
    </source>
</evidence>
<dbReference type="Gene3D" id="3.40.50.970">
    <property type="match status" value="1"/>
</dbReference>
<sequence>MARFGVIQIGANARKMLNLDKPALDWCSLGAGLGIKSGRAETSEDFVKLLRAALARTGPFLVEAVMPQSDSSDG</sequence>
<comment type="caution">
    <text evidence="1">The sequence shown here is derived from an EMBL/GenBank/DDBJ whole genome shotgun (WGS) entry which is preliminary data.</text>
</comment>
<protein>
    <recommendedName>
        <fullName evidence="3">Thiamine pyrophosphate enzyme TPP-binding domain-containing protein</fullName>
    </recommendedName>
</protein>
<dbReference type="EMBL" id="JABDYF010000001">
    <property type="protein sequence ID" value="MBX5088338.1"/>
    <property type="molecule type" value="Genomic_DNA"/>
</dbReference>
<evidence type="ECO:0008006" key="3">
    <source>
        <dbReference type="Google" id="ProtNLM"/>
    </source>
</evidence>
<organism evidence="1 2">
    <name type="scientific">Rhizobium lentis</name>
    <dbReference type="NCBI Taxonomy" id="1138194"/>
    <lineage>
        <taxon>Bacteria</taxon>
        <taxon>Pseudomonadati</taxon>
        <taxon>Pseudomonadota</taxon>
        <taxon>Alphaproteobacteria</taxon>
        <taxon>Hyphomicrobiales</taxon>
        <taxon>Rhizobiaceae</taxon>
        <taxon>Rhizobium/Agrobacterium group</taxon>
        <taxon>Rhizobium</taxon>
    </lineage>
</organism>
<keyword evidence="2" id="KW-1185">Reference proteome</keyword>
<dbReference type="Proteomes" id="UP000770629">
    <property type="component" value="Unassembled WGS sequence"/>
</dbReference>
<name>A0ABS7ICL9_9HYPH</name>
<dbReference type="InterPro" id="IPR029061">
    <property type="entry name" value="THDP-binding"/>
</dbReference>
<reference evidence="1 2" key="1">
    <citation type="submission" date="2020-04" db="EMBL/GenBank/DDBJ databases">
        <title>Global-level population genomics: horizontal gene transfer, symbiosis and evolution in Rhizobia.</title>
        <authorList>
            <person name="Gai Y."/>
        </authorList>
    </citation>
    <scope>NUCLEOTIDE SEQUENCE [LARGE SCALE GENOMIC DNA]</scope>
    <source>
        <strain evidence="1 2">BLR33</strain>
    </source>
</reference>
<accession>A0ABS7ICL9</accession>
<evidence type="ECO:0000313" key="1">
    <source>
        <dbReference type="EMBL" id="MBX5088338.1"/>
    </source>
</evidence>
<dbReference type="RefSeq" id="WP_221118501.1">
    <property type="nucleotide sequence ID" value="NZ_JABDYF010000001.1"/>
</dbReference>
<dbReference type="SUPFAM" id="SSF52518">
    <property type="entry name" value="Thiamin diphosphate-binding fold (THDP-binding)"/>
    <property type="match status" value="1"/>
</dbReference>
<proteinExistence type="predicted"/>
<gene>
    <name evidence="1" type="ORF">HJB60_03995</name>
</gene>